<feature type="region of interest" description="Disordered" evidence="1">
    <location>
        <begin position="1"/>
        <end position="20"/>
    </location>
</feature>
<feature type="compositionally biased region" description="Low complexity" evidence="1">
    <location>
        <begin position="54"/>
        <end position="63"/>
    </location>
</feature>
<reference evidence="2" key="1">
    <citation type="submission" date="2020-05" db="EMBL/GenBank/DDBJ databases">
        <title>Phylogenomic resolution of chytrid fungi.</title>
        <authorList>
            <person name="Stajich J.E."/>
            <person name="Amses K."/>
            <person name="Simmons R."/>
            <person name="Seto K."/>
            <person name="Myers J."/>
            <person name="Bonds A."/>
            <person name="Quandt C.A."/>
            <person name="Barry K."/>
            <person name="Liu P."/>
            <person name="Grigoriev I."/>
            <person name="Longcore J.E."/>
            <person name="James T.Y."/>
        </authorList>
    </citation>
    <scope>NUCLEOTIDE SEQUENCE</scope>
    <source>
        <strain evidence="2">JEL0379</strain>
    </source>
</reference>
<dbReference type="GO" id="GO:0009235">
    <property type="term" value="P:cobalamin metabolic process"/>
    <property type="evidence" value="ECO:0007669"/>
    <property type="project" value="InterPro"/>
</dbReference>
<protein>
    <recommendedName>
        <fullName evidence="4">Methylmalonic aciduria and homocystinuria type D protein</fullName>
    </recommendedName>
</protein>
<dbReference type="PANTHER" id="PTHR13192:SF3">
    <property type="entry name" value="COBALAMIN TRAFFICKING PROTEIN CBLD"/>
    <property type="match status" value="1"/>
</dbReference>
<dbReference type="Proteomes" id="UP001212152">
    <property type="component" value="Unassembled WGS sequence"/>
</dbReference>
<sequence>MSLPWPRPNPQNSEPLEKPSAPVLLAGPFVKTVYFPPTTPDDTRNVASVLDPPTSTAASSSVSSDDEYIRARTTVCPRDCSVIQYSIHKPGRHLLRELELIFPQAKANSVLPSLLVIPLFQQSVYDLVAVSPETNWERDLLLEYINRWAKAVVMSVRRLGFWADLTDPASGYPNFSPRGGSLYPDVDGSVALLGYHTIQAGCCRVLVHPQWGTRNYPSTVFSAAPLDVMLKVAKEVSADLTASPLPEQ</sequence>
<dbReference type="AlphaFoldDB" id="A0AAD5TJ53"/>
<comment type="caution">
    <text evidence="2">The sequence shown here is derived from an EMBL/GenBank/DDBJ whole genome shotgun (WGS) entry which is preliminary data.</text>
</comment>
<feature type="region of interest" description="Disordered" evidence="1">
    <location>
        <begin position="44"/>
        <end position="63"/>
    </location>
</feature>
<dbReference type="PANTHER" id="PTHR13192">
    <property type="entry name" value="MY011 PROTEIN"/>
    <property type="match status" value="1"/>
</dbReference>
<dbReference type="Pfam" id="PF10229">
    <property type="entry name" value="MMADHC"/>
    <property type="match status" value="1"/>
</dbReference>
<evidence type="ECO:0000313" key="2">
    <source>
        <dbReference type="EMBL" id="KAJ3172887.1"/>
    </source>
</evidence>
<keyword evidence="3" id="KW-1185">Reference proteome</keyword>
<dbReference type="InterPro" id="IPR019362">
    <property type="entry name" value="MMADHC"/>
</dbReference>
<evidence type="ECO:0008006" key="4">
    <source>
        <dbReference type="Google" id="ProtNLM"/>
    </source>
</evidence>
<gene>
    <name evidence="2" type="ORF">HDU87_007723</name>
</gene>
<proteinExistence type="predicted"/>
<evidence type="ECO:0000313" key="3">
    <source>
        <dbReference type="Proteomes" id="UP001212152"/>
    </source>
</evidence>
<evidence type="ECO:0000256" key="1">
    <source>
        <dbReference type="SAM" id="MobiDB-lite"/>
    </source>
</evidence>
<accession>A0AAD5TJ53</accession>
<name>A0AAD5TJ53_9FUNG</name>
<organism evidence="2 3">
    <name type="scientific">Geranomyces variabilis</name>
    <dbReference type="NCBI Taxonomy" id="109894"/>
    <lineage>
        <taxon>Eukaryota</taxon>
        <taxon>Fungi</taxon>
        <taxon>Fungi incertae sedis</taxon>
        <taxon>Chytridiomycota</taxon>
        <taxon>Chytridiomycota incertae sedis</taxon>
        <taxon>Chytridiomycetes</taxon>
        <taxon>Spizellomycetales</taxon>
        <taxon>Powellomycetaceae</taxon>
        <taxon>Geranomyces</taxon>
    </lineage>
</organism>
<dbReference type="EMBL" id="JADGJQ010000073">
    <property type="protein sequence ID" value="KAJ3172887.1"/>
    <property type="molecule type" value="Genomic_DNA"/>
</dbReference>